<dbReference type="PANTHER" id="PTHR34988">
    <property type="entry name" value="PROTEIN, PUTATIVE-RELATED"/>
    <property type="match status" value="1"/>
</dbReference>
<keyword evidence="3" id="KW-1185">Reference proteome</keyword>
<protein>
    <submittedName>
        <fullName evidence="2">DNA-binding protein</fullName>
    </submittedName>
</protein>
<evidence type="ECO:0000313" key="2">
    <source>
        <dbReference type="EMBL" id="MBD1362599.1"/>
    </source>
</evidence>
<accession>A0ABR7WMK1</accession>
<dbReference type="PANTHER" id="PTHR34988:SF1">
    <property type="entry name" value="DNA-BINDING PROTEIN"/>
    <property type="match status" value="1"/>
</dbReference>
<proteinExistence type="predicted"/>
<evidence type="ECO:0000259" key="1">
    <source>
        <dbReference type="PROSITE" id="PS51742"/>
    </source>
</evidence>
<dbReference type="Pfam" id="PF03479">
    <property type="entry name" value="PCC"/>
    <property type="match status" value="1"/>
</dbReference>
<dbReference type="CDD" id="cd11378">
    <property type="entry name" value="DUF296"/>
    <property type="match status" value="1"/>
</dbReference>
<reference evidence="2 3" key="1">
    <citation type="submission" date="2020-09" db="EMBL/GenBank/DDBJ databases">
        <title>Novel species of Mucilaginibacter isolated from a glacier on the Tibetan Plateau.</title>
        <authorList>
            <person name="Liu Q."/>
            <person name="Xin Y.-H."/>
        </authorList>
    </citation>
    <scope>NUCLEOTIDE SEQUENCE [LARGE SCALE GENOMIC DNA]</scope>
    <source>
        <strain evidence="2 3">ZT4R22</strain>
    </source>
</reference>
<name>A0ABR7WMK1_9SPHI</name>
<feature type="domain" description="PPC" evidence="1">
    <location>
        <begin position="29"/>
        <end position="164"/>
    </location>
</feature>
<dbReference type="Gene3D" id="3.30.1330.80">
    <property type="entry name" value="Hypothetical protein, similar to alpha- acetolactate decarboxylase, domain 2"/>
    <property type="match status" value="1"/>
</dbReference>
<gene>
    <name evidence="2" type="ORF">IDJ77_02150</name>
</gene>
<organism evidence="2 3">
    <name type="scientific">Mucilaginibacter pankratovii</name>
    <dbReference type="NCBI Taxonomy" id="2772110"/>
    <lineage>
        <taxon>Bacteria</taxon>
        <taxon>Pseudomonadati</taxon>
        <taxon>Bacteroidota</taxon>
        <taxon>Sphingobacteriia</taxon>
        <taxon>Sphingobacteriales</taxon>
        <taxon>Sphingobacteriaceae</taxon>
        <taxon>Mucilaginibacter</taxon>
    </lineage>
</organism>
<evidence type="ECO:0000313" key="3">
    <source>
        <dbReference type="Proteomes" id="UP000606600"/>
    </source>
</evidence>
<dbReference type="SUPFAM" id="SSF117856">
    <property type="entry name" value="AF0104/ALDC/Ptd012-like"/>
    <property type="match status" value="1"/>
</dbReference>
<dbReference type="EMBL" id="JACWMY010000001">
    <property type="protein sequence ID" value="MBD1362599.1"/>
    <property type="molecule type" value="Genomic_DNA"/>
</dbReference>
<dbReference type="InterPro" id="IPR005175">
    <property type="entry name" value="PPC_dom"/>
</dbReference>
<comment type="caution">
    <text evidence="2">The sequence shown here is derived from an EMBL/GenBank/DDBJ whole genome shotgun (WGS) entry which is preliminary data.</text>
</comment>
<dbReference type="RefSeq" id="WP_191187272.1">
    <property type="nucleotide sequence ID" value="NZ_JACWMY010000001.1"/>
</dbReference>
<sequence length="165" mass="18139">MEKVEYRSAATHAEAGKAPAMKVKLLSTVENVRTYMVSFFKGDEVVSGLTGFALEYDVKSAHFQGIGSAFSVELGWFDFDRLEYEVIHVGIAEVTSIDGNITWYEDKPVVHAHSNASEKGGLVKGGHLLAMYVGPTVELIVTVEPTALHKKLNPEFNATMIDFDK</sequence>
<dbReference type="PROSITE" id="PS51742">
    <property type="entry name" value="PPC"/>
    <property type="match status" value="1"/>
</dbReference>
<dbReference type="Proteomes" id="UP000606600">
    <property type="component" value="Unassembled WGS sequence"/>
</dbReference>
<keyword evidence="2" id="KW-0238">DNA-binding</keyword>
<dbReference type="GO" id="GO:0003677">
    <property type="term" value="F:DNA binding"/>
    <property type="evidence" value="ECO:0007669"/>
    <property type="project" value="UniProtKB-KW"/>
</dbReference>